<dbReference type="HOGENOM" id="CLU_2371774_0_0_6"/>
<evidence type="ECO:0000313" key="2">
    <source>
        <dbReference type="EMBL" id="ACR13051.1"/>
    </source>
</evidence>
<dbReference type="Proteomes" id="UP000009080">
    <property type="component" value="Chromosome"/>
</dbReference>
<keyword evidence="3" id="KW-1185">Reference proteome</keyword>
<gene>
    <name evidence="2" type="ordered locus">TERTU_4255</name>
</gene>
<protein>
    <submittedName>
        <fullName evidence="2">Uncharacterized protein</fullName>
    </submittedName>
</protein>
<dbReference type="RefSeq" id="WP_015819164.1">
    <property type="nucleotide sequence ID" value="NC_012997.1"/>
</dbReference>
<dbReference type="OrthoDB" id="9920622at2"/>
<proteinExistence type="predicted"/>
<sequence length="95" mass="10758">MSLDFSLFISVLCLHLLIFIRSHNPQKRRRLLFAVAIIGLAVPLFFIGLFLGLGGNYTFRHLAFGLTASPTYMPLFSLCVYVKFLKPAQLDKHSN</sequence>
<feature type="transmembrane region" description="Helical" evidence="1">
    <location>
        <begin position="59"/>
        <end position="82"/>
    </location>
</feature>
<feature type="transmembrane region" description="Helical" evidence="1">
    <location>
        <begin position="6"/>
        <end position="24"/>
    </location>
</feature>
<organism evidence="2 3">
    <name type="scientific">Teredinibacter turnerae (strain ATCC 39867 / T7901)</name>
    <dbReference type="NCBI Taxonomy" id="377629"/>
    <lineage>
        <taxon>Bacteria</taxon>
        <taxon>Pseudomonadati</taxon>
        <taxon>Pseudomonadota</taxon>
        <taxon>Gammaproteobacteria</taxon>
        <taxon>Cellvibrionales</taxon>
        <taxon>Cellvibrionaceae</taxon>
        <taxon>Teredinibacter</taxon>
    </lineage>
</organism>
<keyword evidence="1" id="KW-0812">Transmembrane</keyword>
<feature type="transmembrane region" description="Helical" evidence="1">
    <location>
        <begin position="31"/>
        <end position="53"/>
    </location>
</feature>
<dbReference type="AlphaFoldDB" id="C5BI78"/>
<name>C5BI78_TERTT</name>
<evidence type="ECO:0000313" key="3">
    <source>
        <dbReference type="Proteomes" id="UP000009080"/>
    </source>
</evidence>
<evidence type="ECO:0000256" key="1">
    <source>
        <dbReference type="SAM" id="Phobius"/>
    </source>
</evidence>
<keyword evidence="1" id="KW-0472">Membrane</keyword>
<dbReference type="eggNOG" id="ENOG5031TZN">
    <property type="taxonomic scope" value="Bacteria"/>
</dbReference>
<reference evidence="2 3" key="1">
    <citation type="journal article" date="2009" name="PLoS ONE">
        <title>The complete genome of Teredinibacter turnerae T7901: an intracellular endosymbiont of marine wood-boring bivalves (shipworms).</title>
        <authorList>
            <person name="Yang J.C."/>
            <person name="Madupu R."/>
            <person name="Durkin A.S."/>
            <person name="Ekborg N.A."/>
            <person name="Pedamallu C.S."/>
            <person name="Hostetler J.B."/>
            <person name="Radune D."/>
            <person name="Toms B.S."/>
            <person name="Henrissat B."/>
            <person name="Coutinho P.M."/>
            <person name="Schwarz S."/>
            <person name="Field L."/>
            <person name="Trindade-Silva A.E."/>
            <person name="Soares C.A.G."/>
            <person name="Elshahawi S."/>
            <person name="Hanora A."/>
            <person name="Schmidt E.W."/>
            <person name="Haygood M.G."/>
            <person name="Posfai J."/>
            <person name="Benner J."/>
            <person name="Madinger C."/>
            <person name="Nove J."/>
            <person name="Anton B."/>
            <person name="Chaudhary K."/>
            <person name="Foster J."/>
            <person name="Holman A."/>
            <person name="Kumar S."/>
            <person name="Lessard P.A."/>
            <person name="Luyten Y.A."/>
            <person name="Slatko B."/>
            <person name="Wood N."/>
            <person name="Wu B."/>
            <person name="Teplitski M."/>
            <person name="Mougous J.D."/>
            <person name="Ward N."/>
            <person name="Eisen J.A."/>
            <person name="Badger J.H."/>
            <person name="Distel D.L."/>
        </authorList>
    </citation>
    <scope>NUCLEOTIDE SEQUENCE [LARGE SCALE GENOMIC DNA]</scope>
    <source>
        <strain evidence="3">ATCC 39867 / T7901</strain>
    </source>
</reference>
<dbReference type="STRING" id="377629.TERTU_4255"/>
<dbReference type="EMBL" id="CP001614">
    <property type="protein sequence ID" value="ACR13051.1"/>
    <property type="molecule type" value="Genomic_DNA"/>
</dbReference>
<dbReference type="KEGG" id="ttu:TERTU_4255"/>
<keyword evidence="1" id="KW-1133">Transmembrane helix</keyword>
<accession>C5BI78</accession>